<sequence>MPSATRTSANMTKPIPLRAKLSRRFYGPILLEVALKKIRPQQDFSATQHEPNTVRDNVDSAEQTFKCFVNRLAQVCDNKRGDNGSTVSGIAVLDGPEGVHYIIGSNNRKLSKLPDVKLFVEQLLEIVANSTGHPASNGSQVHREALWHVLKFDGNRVRFYLTNTIAYLEECIRDYDRRHGKSSLLAASEAIRFRSQLSELTNLVKFGDDKQLEDPEYFTACEKLFLFLHEAQRRNFGDSISEQAREGEMDNSKLWSELRHFVGRLHSYYLAVETIIRASRLWDRLFHDIKVTVIPSASMIPHPLNKKRPNASEIVGRMSSPAEIERHRSMAEQLQDLDLDGTILKECNSASQTHMVHAEVLVLDHVLSHLRDNVDVGFWHGWRYVGSSKPTCRLCNYYFEEHPEKVQVRESHSNLYPHWRAPDVYDEKAMDATERLLNAMNKKIKADAVRSLETQVLQGRKHDSNSFSAQPWRRDQKTDPSDLTSRMGSLSIASVSIPNTIEEEDKRSTFGEPDDQEEEEGVIVFRGRKPLQSRR</sequence>
<proteinExistence type="predicted"/>
<dbReference type="Pfam" id="PF14441">
    <property type="entry name" value="OTT_1508_deam"/>
    <property type="match status" value="1"/>
</dbReference>
<feature type="compositionally biased region" description="Basic residues" evidence="1">
    <location>
        <begin position="526"/>
        <end position="535"/>
    </location>
</feature>
<organism evidence="2 3">
    <name type="scientific">Trichoderma harzianum</name>
    <name type="common">Hypocrea lixii</name>
    <dbReference type="NCBI Taxonomy" id="5544"/>
    <lineage>
        <taxon>Eukaryota</taxon>
        <taxon>Fungi</taxon>
        <taxon>Dikarya</taxon>
        <taxon>Ascomycota</taxon>
        <taxon>Pezizomycotina</taxon>
        <taxon>Sordariomycetes</taxon>
        <taxon>Hypocreomycetidae</taxon>
        <taxon>Hypocreales</taxon>
        <taxon>Hypocreaceae</taxon>
        <taxon>Trichoderma</taxon>
    </lineage>
</organism>
<dbReference type="Proteomes" id="UP000236290">
    <property type="component" value="Unassembled WGS sequence"/>
</dbReference>
<evidence type="ECO:0000313" key="2">
    <source>
        <dbReference type="EMBL" id="PNP51101.1"/>
    </source>
</evidence>
<dbReference type="AlphaFoldDB" id="A0A2K0U011"/>
<dbReference type="OrthoDB" id="3251507at2759"/>
<gene>
    <name evidence="2" type="ORF">THARTR1_08329</name>
</gene>
<feature type="compositionally biased region" description="Polar residues" evidence="1">
    <location>
        <begin position="481"/>
        <end position="499"/>
    </location>
</feature>
<dbReference type="PANTHER" id="PTHR42037:SF1">
    <property type="match status" value="1"/>
</dbReference>
<evidence type="ECO:0000313" key="3">
    <source>
        <dbReference type="Proteomes" id="UP000236290"/>
    </source>
</evidence>
<dbReference type="EMBL" id="MTYI01000139">
    <property type="protein sequence ID" value="PNP51101.1"/>
    <property type="molecule type" value="Genomic_DNA"/>
</dbReference>
<accession>A0A2K0U011</accession>
<comment type="caution">
    <text evidence="2">The sequence shown here is derived from an EMBL/GenBank/DDBJ whole genome shotgun (WGS) entry which is preliminary data.</text>
</comment>
<dbReference type="InterPro" id="IPR027796">
    <property type="entry name" value="OTT_1508_deam-like"/>
</dbReference>
<name>A0A2K0U011_TRIHA</name>
<feature type="region of interest" description="Disordered" evidence="1">
    <location>
        <begin position="456"/>
        <end position="535"/>
    </location>
</feature>
<feature type="compositionally biased region" description="Acidic residues" evidence="1">
    <location>
        <begin position="512"/>
        <end position="521"/>
    </location>
</feature>
<protein>
    <submittedName>
        <fullName evidence="2">Uncharacterized protein</fullName>
    </submittedName>
</protein>
<reference evidence="2 3" key="1">
    <citation type="submission" date="2017-02" db="EMBL/GenBank/DDBJ databases">
        <title>Genomes of Trichoderma spp. with biocontrol activity.</title>
        <authorList>
            <person name="Gardiner D."/>
            <person name="Kazan K."/>
            <person name="Vos C."/>
            <person name="Harvey P."/>
        </authorList>
    </citation>
    <scope>NUCLEOTIDE SEQUENCE [LARGE SCALE GENOMIC DNA]</scope>
    <source>
        <strain evidence="2 3">Tr1</strain>
    </source>
</reference>
<evidence type="ECO:0000256" key="1">
    <source>
        <dbReference type="SAM" id="MobiDB-lite"/>
    </source>
</evidence>
<dbReference type="PANTHER" id="PTHR42037">
    <property type="match status" value="1"/>
</dbReference>